<feature type="binding site" evidence="3">
    <location>
        <begin position="325"/>
        <end position="328"/>
    </location>
    <ligand>
        <name>GTP</name>
        <dbReference type="ChEBI" id="CHEBI:37565"/>
    </ligand>
</feature>
<feature type="binding site" evidence="4">
    <location>
        <position position="204"/>
    </location>
    <ligand>
        <name>Mg(2+)</name>
        <dbReference type="ChEBI" id="CHEBI:18420"/>
    </ligand>
</feature>
<keyword evidence="2 3" id="KW-0342">GTP-binding</keyword>
<keyword evidence="1 3" id="KW-0547">Nucleotide-binding</keyword>
<dbReference type="SMART" id="SM00177">
    <property type="entry name" value="ARF"/>
    <property type="match status" value="1"/>
</dbReference>
<evidence type="ECO:0000256" key="4">
    <source>
        <dbReference type="PIRSR" id="PIRSR606689-2"/>
    </source>
</evidence>
<dbReference type="PRINTS" id="PR00449">
    <property type="entry name" value="RASTRNSFRMNG"/>
</dbReference>
<dbReference type="PANTHER" id="PTHR11711">
    <property type="entry name" value="ADP RIBOSYLATION FACTOR-RELATED"/>
    <property type="match status" value="1"/>
</dbReference>
<dbReference type="InterPro" id="IPR024156">
    <property type="entry name" value="Small_GTPase_ARF"/>
</dbReference>
<dbReference type="SMART" id="SM00173">
    <property type="entry name" value="RAS"/>
    <property type="match status" value="1"/>
</dbReference>
<accession>A0A9P6UHY7</accession>
<dbReference type="SUPFAM" id="SSF52540">
    <property type="entry name" value="P-loop containing nucleoside triphosphate hydrolases"/>
    <property type="match status" value="2"/>
</dbReference>
<evidence type="ECO:0000256" key="1">
    <source>
        <dbReference type="ARBA" id="ARBA00022741"/>
    </source>
</evidence>
<dbReference type="GO" id="GO:0046872">
    <property type="term" value="F:metal ion binding"/>
    <property type="evidence" value="ECO:0007669"/>
    <property type="project" value="UniProtKB-KW"/>
</dbReference>
<dbReference type="Gene3D" id="3.40.50.300">
    <property type="entry name" value="P-loop containing nucleotide triphosphate hydrolases"/>
    <property type="match status" value="2"/>
</dbReference>
<keyword evidence="6" id="KW-1185">Reference proteome</keyword>
<dbReference type="GO" id="GO:0003924">
    <property type="term" value="F:GTPase activity"/>
    <property type="evidence" value="ECO:0007669"/>
    <property type="project" value="InterPro"/>
</dbReference>
<dbReference type="PROSITE" id="PS51419">
    <property type="entry name" value="RAB"/>
    <property type="match status" value="1"/>
</dbReference>
<protein>
    <submittedName>
        <fullName evidence="5">Uncharacterized protein</fullName>
    </submittedName>
</protein>
<evidence type="ECO:0000313" key="6">
    <source>
        <dbReference type="Proteomes" id="UP000823405"/>
    </source>
</evidence>
<dbReference type="PROSITE" id="PS51417">
    <property type="entry name" value="ARF"/>
    <property type="match status" value="1"/>
</dbReference>
<evidence type="ECO:0000256" key="2">
    <source>
        <dbReference type="ARBA" id="ARBA00023134"/>
    </source>
</evidence>
<feature type="binding site" evidence="3">
    <location>
        <begin position="197"/>
        <end position="204"/>
    </location>
    <ligand>
        <name>GTP</name>
        <dbReference type="ChEBI" id="CHEBI:37565"/>
    </ligand>
</feature>
<feature type="binding site" evidence="3">
    <location>
        <position position="261"/>
    </location>
    <ligand>
        <name>GTP</name>
        <dbReference type="ChEBI" id="CHEBI:37565"/>
    </ligand>
</feature>
<evidence type="ECO:0000256" key="3">
    <source>
        <dbReference type="PIRSR" id="PIRSR606689-1"/>
    </source>
</evidence>
<feature type="binding site" evidence="4">
    <location>
        <position position="225"/>
    </location>
    <ligand>
        <name>Mg(2+)</name>
        <dbReference type="ChEBI" id="CHEBI:18420"/>
    </ligand>
</feature>
<dbReference type="Pfam" id="PF00025">
    <property type="entry name" value="Arf"/>
    <property type="match status" value="2"/>
</dbReference>
<keyword evidence="4" id="KW-0460">Magnesium</keyword>
<comment type="caution">
    <text evidence="5">The sequence shown here is derived from an EMBL/GenBank/DDBJ whole genome shotgun (WGS) entry which is preliminary data.</text>
</comment>
<reference evidence="5" key="1">
    <citation type="journal article" date="2020" name="Fungal Divers.">
        <title>Resolving the Mortierellaceae phylogeny through synthesis of multi-gene phylogenetics and phylogenomics.</title>
        <authorList>
            <person name="Vandepol N."/>
            <person name="Liber J."/>
            <person name="Desiro A."/>
            <person name="Na H."/>
            <person name="Kennedy M."/>
            <person name="Barry K."/>
            <person name="Grigoriev I.V."/>
            <person name="Miller A.N."/>
            <person name="O'Donnell K."/>
            <person name="Stajich J.E."/>
            <person name="Bonito G."/>
        </authorList>
    </citation>
    <scope>NUCLEOTIDE SEQUENCE</scope>
    <source>
        <strain evidence="5">NVP60</strain>
    </source>
</reference>
<dbReference type="EMBL" id="JAAAIN010001636">
    <property type="protein sequence ID" value="KAG0301380.1"/>
    <property type="molecule type" value="Genomic_DNA"/>
</dbReference>
<keyword evidence="4" id="KW-0479">Metal-binding</keyword>
<gene>
    <name evidence="5" type="ORF">BGZ97_002807</name>
</gene>
<dbReference type="InterPro" id="IPR006689">
    <property type="entry name" value="Small_GTPase_ARF/SAR"/>
</dbReference>
<evidence type="ECO:0000313" key="5">
    <source>
        <dbReference type="EMBL" id="KAG0301380.1"/>
    </source>
</evidence>
<dbReference type="InterPro" id="IPR027417">
    <property type="entry name" value="P-loop_NTPase"/>
</dbReference>
<sequence>NKKRESHSVLMAGLDAVGKIQLICRLKYGKSVFTSPSYDIDMVTTTVHDTITGITADFSVTALPGYWVQRGFTPLYFQQLLQQRQPLPAAIIFVVDSVRPDTLDDAKQTLWSICEAYEGLVRGEQPGSLVLLVFANKQDVNGAMSIPVIKDYLDLERRASVNMRWHIRGTETCFGTAAAGQRSHPENDRQYAVKVMGPTGAGKSSILLKLNYPETIIDPTNYNPTIACDFVMIRGPRPDLLPTNTNVSQRGLRIACFDTSGAERYAIINSSFLRHTHGIIFVIDSSPRDGQTREQFIDEARRSLLRVISQYANNVQDQPLLVFVNKQDCAGARMTAEEVIESLDLEDMFATDKGVGGDGGERRWFVQEASALRGEGIAMGFAWLLAQMEDRRRTNPAL</sequence>
<dbReference type="AlphaFoldDB" id="A0A9P6UHY7"/>
<organism evidence="5 6">
    <name type="scientific">Linnemannia gamsii</name>
    <dbReference type="NCBI Taxonomy" id="64522"/>
    <lineage>
        <taxon>Eukaryota</taxon>
        <taxon>Fungi</taxon>
        <taxon>Fungi incertae sedis</taxon>
        <taxon>Mucoromycota</taxon>
        <taxon>Mortierellomycotina</taxon>
        <taxon>Mortierellomycetes</taxon>
        <taxon>Mortierellales</taxon>
        <taxon>Mortierellaceae</taxon>
        <taxon>Linnemannia</taxon>
    </lineage>
</organism>
<proteinExistence type="predicted"/>
<dbReference type="GO" id="GO:0005525">
    <property type="term" value="F:GTP binding"/>
    <property type="evidence" value="ECO:0007669"/>
    <property type="project" value="UniProtKB-KW"/>
</dbReference>
<name>A0A9P6UHY7_9FUNG</name>
<dbReference type="OrthoDB" id="2427315at2759"/>
<feature type="non-terminal residue" evidence="5">
    <location>
        <position position="398"/>
    </location>
</feature>
<dbReference type="Proteomes" id="UP000823405">
    <property type="component" value="Unassembled WGS sequence"/>
</dbReference>